<dbReference type="InterPro" id="IPR043519">
    <property type="entry name" value="NT_sf"/>
</dbReference>
<keyword evidence="7" id="KW-0460">Magnesium</keyword>
<organism evidence="12 13">
    <name type="scientific">Hansschlegelia plantiphila</name>
    <dbReference type="NCBI Taxonomy" id="374655"/>
    <lineage>
        <taxon>Bacteria</taxon>
        <taxon>Pseudomonadati</taxon>
        <taxon>Pseudomonadota</taxon>
        <taxon>Alphaproteobacteria</taxon>
        <taxon>Hyphomicrobiales</taxon>
        <taxon>Methylopilaceae</taxon>
        <taxon>Hansschlegelia</taxon>
    </lineage>
</organism>
<dbReference type="SUPFAM" id="SSF81891">
    <property type="entry name" value="Poly A polymerase C-terminal region-like"/>
    <property type="match status" value="1"/>
</dbReference>
<dbReference type="GO" id="GO:0046872">
    <property type="term" value="F:metal ion binding"/>
    <property type="evidence" value="ECO:0007669"/>
    <property type="project" value="UniProtKB-KW"/>
</dbReference>
<evidence type="ECO:0000313" key="13">
    <source>
        <dbReference type="Proteomes" id="UP001143372"/>
    </source>
</evidence>
<evidence type="ECO:0000256" key="6">
    <source>
        <dbReference type="ARBA" id="ARBA00022741"/>
    </source>
</evidence>
<evidence type="ECO:0000259" key="10">
    <source>
        <dbReference type="Pfam" id="PF01743"/>
    </source>
</evidence>
<feature type="coiled-coil region" evidence="9">
    <location>
        <begin position="269"/>
        <end position="296"/>
    </location>
</feature>
<dbReference type="Pfam" id="PF01743">
    <property type="entry name" value="PolyA_pol"/>
    <property type="match status" value="1"/>
</dbReference>
<keyword evidence="8" id="KW-0694">RNA-binding</keyword>
<gene>
    <name evidence="12" type="primary">papS</name>
    <name evidence="12" type="ORF">GCM10008179_30020</name>
</gene>
<evidence type="ECO:0000256" key="2">
    <source>
        <dbReference type="ARBA" id="ARBA00022679"/>
    </source>
</evidence>
<keyword evidence="4" id="KW-0548">Nucleotidyltransferase</keyword>
<evidence type="ECO:0000256" key="4">
    <source>
        <dbReference type="ARBA" id="ARBA00022695"/>
    </source>
</evidence>
<evidence type="ECO:0000256" key="3">
    <source>
        <dbReference type="ARBA" id="ARBA00022694"/>
    </source>
</evidence>
<keyword evidence="6" id="KW-0547">Nucleotide-binding</keyword>
<keyword evidence="2 8" id="KW-0808">Transferase</keyword>
<dbReference type="AlphaFoldDB" id="A0A9W6J4S7"/>
<comment type="caution">
    <text evidence="12">The sequence shown here is derived from an EMBL/GenBank/DDBJ whole genome shotgun (WGS) entry which is preliminary data.</text>
</comment>
<keyword evidence="13" id="KW-1185">Reference proteome</keyword>
<proteinExistence type="inferred from homology"/>
<keyword evidence="5" id="KW-0479">Metal-binding</keyword>
<dbReference type="PANTHER" id="PTHR46173">
    <property type="entry name" value="CCA TRNA NUCLEOTIDYLTRANSFERASE 1, MITOCHONDRIAL"/>
    <property type="match status" value="1"/>
</dbReference>
<dbReference type="GO" id="GO:0016779">
    <property type="term" value="F:nucleotidyltransferase activity"/>
    <property type="evidence" value="ECO:0007669"/>
    <property type="project" value="UniProtKB-KW"/>
</dbReference>
<feature type="domain" description="tRNA nucleotidyltransferase/poly(A) polymerase RNA and SrmB- binding" evidence="11">
    <location>
        <begin position="200"/>
        <end position="238"/>
    </location>
</feature>
<evidence type="ECO:0000256" key="8">
    <source>
        <dbReference type="RuleBase" id="RU003953"/>
    </source>
</evidence>
<dbReference type="GO" id="GO:0008033">
    <property type="term" value="P:tRNA processing"/>
    <property type="evidence" value="ECO:0007669"/>
    <property type="project" value="UniProtKB-KW"/>
</dbReference>
<dbReference type="InterPro" id="IPR050264">
    <property type="entry name" value="Bact_CCA-adding_enz_type3_sf"/>
</dbReference>
<feature type="domain" description="Poly A polymerase head" evidence="10">
    <location>
        <begin position="34"/>
        <end position="155"/>
    </location>
</feature>
<dbReference type="GO" id="GO:0000049">
    <property type="term" value="F:tRNA binding"/>
    <property type="evidence" value="ECO:0007669"/>
    <property type="project" value="TreeGrafter"/>
</dbReference>
<dbReference type="Pfam" id="PF12627">
    <property type="entry name" value="PolyA_pol_RNAbd"/>
    <property type="match status" value="1"/>
</dbReference>
<evidence type="ECO:0000259" key="11">
    <source>
        <dbReference type="Pfam" id="PF12627"/>
    </source>
</evidence>
<dbReference type="CDD" id="cd05398">
    <property type="entry name" value="NT_ClassII-CCAase"/>
    <property type="match status" value="1"/>
</dbReference>
<dbReference type="SUPFAM" id="SSF81301">
    <property type="entry name" value="Nucleotidyltransferase"/>
    <property type="match status" value="1"/>
</dbReference>
<keyword evidence="9" id="KW-0175">Coiled coil</keyword>
<dbReference type="GO" id="GO:0000166">
    <property type="term" value="F:nucleotide binding"/>
    <property type="evidence" value="ECO:0007669"/>
    <property type="project" value="UniProtKB-KW"/>
</dbReference>
<evidence type="ECO:0000256" key="5">
    <source>
        <dbReference type="ARBA" id="ARBA00022723"/>
    </source>
</evidence>
<dbReference type="Gene3D" id="1.10.3090.10">
    <property type="entry name" value="cca-adding enzyme, domain 2"/>
    <property type="match status" value="1"/>
</dbReference>
<evidence type="ECO:0000256" key="7">
    <source>
        <dbReference type="ARBA" id="ARBA00022842"/>
    </source>
</evidence>
<comment type="similarity">
    <text evidence="8">Belongs to the tRNA nucleotidyltransferase/poly(A) polymerase family.</text>
</comment>
<dbReference type="EMBL" id="BSFI01000021">
    <property type="protein sequence ID" value="GLK69364.1"/>
    <property type="molecule type" value="Genomic_DNA"/>
</dbReference>
<dbReference type="PANTHER" id="PTHR46173:SF1">
    <property type="entry name" value="CCA TRNA NUCLEOTIDYLTRANSFERASE 1, MITOCHONDRIAL"/>
    <property type="match status" value="1"/>
</dbReference>
<keyword evidence="3" id="KW-0819">tRNA processing</keyword>
<evidence type="ECO:0000313" key="12">
    <source>
        <dbReference type="EMBL" id="GLK69364.1"/>
    </source>
</evidence>
<evidence type="ECO:0000256" key="1">
    <source>
        <dbReference type="ARBA" id="ARBA00001946"/>
    </source>
</evidence>
<sequence length="409" mass="43901">MTDSVARLSHAAWLDARPLADVLAALDSDGEEARVNGGAVRDALLGCPPGDVDIATTATPDVVSARAAAKGWKPVPTGIEHGTVTVVVEGRPFEVTTLRRDVATDGRRAIVAFTRDWAEDARRRDLTINGLFLDRRGRVHDHVGGLADLEAGRVRFIGVARERIREDYLRTLRFFRFHARFARGALDAEGFAAAIAERGGLSRLSGERVRAELLKLLVAPRATETVAAMAQAGLLAPLTGGVPRLARFARFVALEAGRPDGLLGLAALLQFVAEDAERLRRRLKLSNREAKRLQGVGDLFPPLHPGDEAAARASLYRLGPEGYRDRARLAWADAGGEGGRWIDLLSLPDRWTPPVFPVAASDFIKRGVSAGPELGRALRLAEAAWIAADFPEEPAAIAAIVENAVASAG</sequence>
<dbReference type="InterPro" id="IPR002646">
    <property type="entry name" value="PolA_pol_head_dom"/>
</dbReference>
<dbReference type="InterPro" id="IPR032828">
    <property type="entry name" value="PolyA_RNA-bd"/>
</dbReference>
<protein>
    <submittedName>
        <fullName evidence="12">Poly(A) polymerase</fullName>
    </submittedName>
</protein>
<dbReference type="Proteomes" id="UP001143372">
    <property type="component" value="Unassembled WGS sequence"/>
</dbReference>
<reference evidence="12" key="1">
    <citation type="journal article" date="2014" name="Int. J. Syst. Evol. Microbiol.">
        <title>Complete genome sequence of Corynebacterium casei LMG S-19264T (=DSM 44701T), isolated from a smear-ripened cheese.</title>
        <authorList>
            <consortium name="US DOE Joint Genome Institute (JGI-PGF)"/>
            <person name="Walter F."/>
            <person name="Albersmeier A."/>
            <person name="Kalinowski J."/>
            <person name="Ruckert C."/>
        </authorList>
    </citation>
    <scope>NUCLEOTIDE SEQUENCE</scope>
    <source>
        <strain evidence="12">VKM B-2347</strain>
    </source>
</reference>
<evidence type="ECO:0000256" key="9">
    <source>
        <dbReference type="SAM" id="Coils"/>
    </source>
</evidence>
<name>A0A9W6J4S7_9HYPH</name>
<comment type="cofactor">
    <cofactor evidence="1">
        <name>Mg(2+)</name>
        <dbReference type="ChEBI" id="CHEBI:18420"/>
    </cofactor>
</comment>
<dbReference type="Gene3D" id="3.30.460.10">
    <property type="entry name" value="Beta Polymerase, domain 2"/>
    <property type="match status" value="1"/>
</dbReference>
<dbReference type="RefSeq" id="WP_271169587.1">
    <property type="nucleotide sequence ID" value="NZ_BSFI01000021.1"/>
</dbReference>
<accession>A0A9W6J4S7</accession>
<reference evidence="12" key="2">
    <citation type="submission" date="2023-01" db="EMBL/GenBank/DDBJ databases">
        <authorList>
            <person name="Sun Q."/>
            <person name="Evtushenko L."/>
        </authorList>
    </citation>
    <scope>NUCLEOTIDE SEQUENCE</scope>
    <source>
        <strain evidence="12">VKM B-2347</strain>
    </source>
</reference>